<name>A0A1V3IF01_9PAST</name>
<feature type="domain" description="4'-phosphopantetheinyl transferase" evidence="3">
    <location>
        <begin position="109"/>
        <end position="172"/>
    </location>
</feature>
<dbReference type="PANTHER" id="PTHR12215">
    <property type="entry name" value="PHOSPHOPANTETHEINE TRANSFERASE"/>
    <property type="match status" value="1"/>
</dbReference>
<dbReference type="InterPro" id="IPR037143">
    <property type="entry name" value="4-PPantetheinyl_Trfase_dom_sf"/>
</dbReference>
<organism evidence="4 5">
    <name type="scientific">Rodentibacter mrazii</name>
    <dbReference type="NCBI Taxonomy" id="1908257"/>
    <lineage>
        <taxon>Bacteria</taxon>
        <taxon>Pseudomonadati</taxon>
        <taxon>Pseudomonadota</taxon>
        <taxon>Gammaproteobacteria</taxon>
        <taxon>Pasteurellales</taxon>
        <taxon>Pasteurellaceae</taxon>
        <taxon>Rodentibacter</taxon>
    </lineage>
</organism>
<keyword evidence="5" id="KW-1185">Reference proteome</keyword>
<dbReference type="Pfam" id="PF01648">
    <property type="entry name" value="ACPS"/>
    <property type="match status" value="1"/>
</dbReference>
<dbReference type="EMBL" id="MLHG01000044">
    <property type="protein sequence ID" value="OOF39189.1"/>
    <property type="molecule type" value="Genomic_DNA"/>
</dbReference>
<reference evidence="4 5" key="1">
    <citation type="submission" date="2016-10" db="EMBL/GenBank/DDBJ databases">
        <title>Rodentibacter gen. nov. and new species.</title>
        <authorList>
            <person name="Christensen H."/>
        </authorList>
    </citation>
    <scope>NUCLEOTIDE SEQUENCE [LARGE SCALE GENOMIC DNA]</scope>
    <source>
        <strain evidence="4 5">Ppn418</strain>
    </source>
</reference>
<evidence type="ECO:0000313" key="5">
    <source>
        <dbReference type="Proteomes" id="UP000189426"/>
    </source>
</evidence>
<dbReference type="InterPro" id="IPR008278">
    <property type="entry name" value="4-PPantetheinyl_Trfase_dom"/>
</dbReference>
<dbReference type="GO" id="GO:0000287">
    <property type="term" value="F:magnesium ion binding"/>
    <property type="evidence" value="ECO:0007669"/>
    <property type="project" value="InterPro"/>
</dbReference>
<dbReference type="Gene3D" id="3.90.470.20">
    <property type="entry name" value="4'-phosphopantetheinyl transferase domain"/>
    <property type="match status" value="1"/>
</dbReference>
<comment type="caution">
    <text evidence="4">The sequence shown here is derived from an EMBL/GenBank/DDBJ whole genome shotgun (WGS) entry which is preliminary data.</text>
</comment>
<dbReference type="STRING" id="1908257.BKK47_07130"/>
<dbReference type="GO" id="GO:0005829">
    <property type="term" value="C:cytosol"/>
    <property type="evidence" value="ECO:0007669"/>
    <property type="project" value="TreeGrafter"/>
</dbReference>
<accession>A0A1V3IF01</accession>
<dbReference type="AlphaFoldDB" id="A0A1V3IF01"/>
<evidence type="ECO:0000313" key="4">
    <source>
        <dbReference type="EMBL" id="OOF39189.1"/>
    </source>
</evidence>
<dbReference type="Proteomes" id="UP000189426">
    <property type="component" value="Unassembled WGS sequence"/>
</dbReference>
<sequence>MTTLIAYANIQQPFPFDEIPPEIVSESLLTFQSENSRVRQRHQCQKLAHFLLCQLLKTTGKNTALLGKIERTESGRPYFPNESIDFNISHSADWVAVILQNKAEKKSTVGIDIEFPKQRYFLGLMQHFAPEDEVIWFSQQSDAEGAFYQSWCLREAILKSQGVGIVKLSEVRHLPDKLKIFSDYCPQGKLFFTNELPFYLAAFTNQLKNQPHFLQWNGKKLEQKILKHLIHYDVN</sequence>
<dbReference type="InterPro" id="IPR050559">
    <property type="entry name" value="P-Pant_transferase_sf"/>
</dbReference>
<evidence type="ECO:0000256" key="1">
    <source>
        <dbReference type="ARBA" id="ARBA00010990"/>
    </source>
</evidence>
<dbReference type="GO" id="GO:0008897">
    <property type="term" value="F:holo-[acyl-carrier-protein] synthase activity"/>
    <property type="evidence" value="ECO:0007669"/>
    <property type="project" value="InterPro"/>
</dbReference>
<keyword evidence="2 4" id="KW-0808">Transferase</keyword>
<comment type="similarity">
    <text evidence="1">Belongs to the P-Pant transferase superfamily. Gsp/Sfp/HetI/AcpT family.</text>
</comment>
<proteinExistence type="inferred from homology"/>
<dbReference type="PANTHER" id="PTHR12215:SF10">
    <property type="entry name" value="L-AMINOADIPATE-SEMIALDEHYDE DEHYDROGENASE-PHOSPHOPANTETHEINYL TRANSFERASE"/>
    <property type="match status" value="1"/>
</dbReference>
<evidence type="ECO:0000259" key="3">
    <source>
        <dbReference type="Pfam" id="PF01648"/>
    </source>
</evidence>
<evidence type="ECO:0000256" key="2">
    <source>
        <dbReference type="ARBA" id="ARBA00022679"/>
    </source>
</evidence>
<protein>
    <submittedName>
        <fullName evidence="4">4'-phosphopantetheinyl transferase</fullName>
    </submittedName>
</protein>
<dbReference type="RefSeq" id="WP_077494248.1">
    <property type="nucleotide sequence ID" value="NZ_MLHG01000044.1"/>
</dbReference>
<gene>
    <name evidence="4" type="ORF">BKK47_07130</name>
</gene>
<dbReference type="GO" id="GO:0019878">
    <property type="term" value="P:lysine biosynthetic process via aminoadipic acid"/>
    <property type="evidence" value="ECO:0007669"/>
    <property type="project" value="TreeGrafter"/>
</dbReference>
<dbReference type="SUPFAM" id="SSF56214">
    <property type="entry name" value="4'-phosphopantetheinyl transferase"/>
    <property type="match status" value="2"/>
</dbReference>